<dbReference type="STRING" id="407821.A0A087UN82"/>
<comment type="similarity">
    <text evidence="2 11">Belongs to the sodium:solute symporter (SSF) (TC 2.A.21) family.</text>
</comment>
<organism evidence="13 14">
    <name type="scientific">Stegodyphus mimosarum</name>
    <name type="common">African social velvet spider</name>
    <dbReference type="NCBI Taxonomy" id="407821"/>
    <lineage>
        <taxon>Eukaryota</taxon>
        <taxon>Metazoa</taxon>
        <taxon>Ecdysozoa</taxon>
        <taxon>Arthropoda</taxon>
        <taxon>Chelicerata</taxon>
        <taxon>Arachnida</taxon>
        <taxon>Araneae</taxon>
        <taxon>Araneomorphae</taxon>
        <taxon>Entelegynae</taxon>
        <taxon>Eresoidea</taxon>
        <taxon>Eresidae</taxon>
        <taxon>Stegodyphus</taxon>
    </lineage>
</organism>
<dbReference type="AlphaFoldDB" id="A0A087UN82"/>
<evidence type="ECO:0000256" key="4">
    <source>
        <dbReference type="ARBA" id="ARBA00022475"/>
    </source>
</evidence>
<dbReference type="GO" id="GO:0005886">
    <property type="term" value="C:plasma membrane"/>
    <property type="evidence" value="ECO:0007669"/>
    <property type="project" value="UniProtKB-SubCell"/>
</dbReference>
<evidence type="ECO:0000256" key="5">
    <source>
        <dbReference type="ARBA" id="ARBA00022692"/>
    </source>
</evidence>
<dbReference type="Proteomes" id="UP000054359">
    <property type="component" value="Unassembled WGS sequence"/>
</dbReference>
<dbReference type="Pfam" id="PF00474">
    <property type="entry name" value="SSF"/>
    <property type="match status" value="1"/>
</dbReference>
<comment type="subcellular location">
    <subcellularLocation>
        <location evidence="1">Cell membrane</location>
        <topology evidence="1">Multi-pass membrane protein</topology>
    </subcellularLocation>
</comment>
<feature type="non-terminal residue" evidence="13">
    <location>
        <position position="235"/>
    </location>
</feature>
<reference evidence="13 14" key="1">
    <citation type="submission" date="2013-11" db="EMBL/GenBank/DDBJ databases">
        <title>Genome sequencing of Stegodyphus mimosarum.</title>
        <authorList>
            <person name="Bechsgaard J."/>
        </authorList>
    </citation>
    <scope>NUCLEOTIDE SEQUENCE [LARGE SCALE GENOMIC DNA]</scope>
</reference>
<dbReference type="InterPro" id="IPR001734">
    <property type="entry name" value="Na/solute_symporter"/>
</dbReference>
<dbReference type="InterPro" id="IPR038377">
    <property type="entry name" value="Na/Glc_symporter_sf"/>
</dbReference>
<keyword evidence="10" id="KW-0739">Sodium transport</keyword>
<evidence type="ECO:0000256" key="2">
    <source>
        <dbReference type="ARBA" id="ARBA00006434"/>
    </source>
</evidence>
<evidence type="ECO:0000256" key="9">
    <source>
        <dbReference type="ARBA" id="ARBA00023136"/>
    </source>
</evidence>
<feature type="transmembrane region" description="Helical" evidence="12">
    <location>
        <begin position="84"/>
        <end position="106"/>
    </location>
</feature>
<keyword evidence="8" id="KW-0406">Ion transport</keyword>
<proteinExistence type="inferred from homology"/>
<evidence type="ECO:0000256" key="1">
    <source>
        <dbReference type="ARBA" id="ARBA00004651"/>
    </source>
</evidence>
<keyword evidence="4" id="KW-1003">Cell membrane</keyword>
<feature type="transmembrane region" description="Helical" evidence="12">
    <location>
        <begin position="161"/>
        <end position="184"/>
    </location>
</feature>
<evidence type="ECO:0000256" key="3">
    <source>
        <dbReference type="ARBA" id="ARBA00022448"/>
    </source>
</evidence>
<dbReference type="GO" id="GO:0006814">
    <property type="term" value="P:sodium ion transport"/>
    <property type="evidence" value="ECO:0007669"/>
    <property type="project" value="UniProtKB-KW"/>
</dbReference>
<dbReference type="PANTHER" id="PTHR42985">
    <property type="entry name" value="SODIUM-COUPLED MONOCARBOXYLATE TRANSPORTER"/>
    <property type="match status" value="1"/>
</dbReference>
<feature type="transmembrane region" description="Helical" evidence="12">
    <location>
        <begin position="52"/>
        <end position="72"/>
    </location>
</feature>
<dbReference type="PROSITE" id="PS50283">
    <property type="entry name" value="NA_SOLUT_SYMP_3"/>
    <property type="match status" value="1"/>
</dbReference>
<keyword evidence="5 12" id="KW-0812">Transmembrane</keyword>
<feature type="transmembrane region" description="Helical" evidence="12">
    <location>
        <begin position="127"/>
        <end position="149"/>
    </location>
</feature>
<evidence type="ECO:0000256" key="12">
    <source>
        <dbReference type="SAM" id="Phobius"/>
    </source>
</evidence>
<keyword evidence="6 12" id="KW-1133">Transmembrane helix</keyword>
<keyword evidence="7" id="KW-0915">Sodium</keyword>
<dbReference type="Gene3D" id="1.20.1730.10">
    <property type="entry name" value="Sodium/glucose cotransporter"/>
    <property type="match status" value="1"/>
</dbReference>
<dbReference type="OMA" id="IRMKEST"/>
<sequence>MDSTKGSFSILDYMIFAFMLLFSAGIGLYYRFTGGRQKTNKEYFLADKNMPITPVAFSLMASFMSAITLLGVASENYMYGTQFLIINVAYIIGTPIAAFIFLPVFFQMQATSAFEYLEKRFNRETRLLASCVFILQMALYMSIVLYAPALTLSAVTGLPKWISVISIGIVCTFYCTVGGIKAVLWTDLFQSLLMFSAIFAVIAKGTIDVGGFSKVWEIAKRGERIQFFKYAYSFT</sequence>
<dbReference type="GO" id="GO:0015293">
    <property type="term" value="F:symporter activity"/>
    <property type="evidence" value="ECO:0007669"/>
    <property type="project" value="TreeGrafter"/>
</dbReference>
<feature type="transmembrane region" description="Helical" evidence="12">
    <location>
        <begin position="13"/>
        <end position="32"/>
    </location>
</feature>
<dbReference type="InterPro" id="IPR051163">
    <property type="entry name" value="Sodium:Solute_Symporter_SSF"/>
</dbReference>
<evidence type="ECO:0000256" key="8">
    <source>
        <dbReference type="ARBA" id="ARBA00023065"/>
    </source>
</evidence>
<evidence type="ECO:0000256" key="6">
    <source>
        <dbReference type="ARBA" id="ARBA00022989"/>
    </source>
</evidence>
<dbReference type="PANTHER" id="PTHR42985:SF40">
    <property type="entry name" value="LD47995P-RELATED"/>
    <property type="match status" value="1"/>
</dbReference>
<protein>
    <submittedName>
        <fullName evidence="13">Putative sodium-dependent multivitamin transporter</fullName>
    </submittedName>
</protein>
<evidence type="ECO:0000256" key="11">
    <source>
        <dbReference type="RuleBase" id="RU362091"/>
    </source>
</evidence>
<accession>A0A087UN82</accession>
<dbReference type="EMBL" id="KK120685">
    <property type="protein sequence ID" value="KFM78821.1"/>
    <property type="molecule type" value="Genomic_DNA"/>
</dbReference>
<keyword evidence="9 12" id="KW-0472">Membrane</keyword>
<evidence type="ECO:0000313" key="13">
    <source>
        <dbReference type="EMBL" id="KFM78821.1"/>
    </source>
</evidence>
<dbReference type="OrthoDB" id="6420980at2759"/>
<keyword evidence="14" id="KW-1185">Reference proteome</keyword>
<gene>
    <name evidence="13" type="ORF">X975_22069</name>
</gene>
<evidence type="ECO:0000256" key="7">
    <source>
        <dbReference type="ARBA" id="ARBA00023053"/>
    </source>
</evidence>
<evidence type="ECO:0000313" key="14">
    <source>
        <dbReference type="Proteomes" id="UP000054359"/>
    </source>
</evidence>
<name>A0A087UN82_STEMI</name>
<keyword evidence="3" id="KW-0813">Transport</keyword>
<evidence type="ECO:0000256" key="10">
    <source>
        <dbReference type="ARBA" id="ARBA00023201"/>
    </source>
</evidence>